<reference evidence="2" key="1">
    <citation type="submission" date="2016-05" db="EMBL/GenBank/DDBJ databases">
        <title>Draft genome of Corynebacterium afermentans subsp. afermentans LCDC 88199T.</title>
        <authorList>
            <person name="Bernier A.-M."/>
            <person name="Bernard K."/>
        </authorList>
    </citation>
    <scope>NUCLEOTIDE SEQUENCE [LARGE SCALE GENOMIC DNA]</scope>
    <source>
        <strain evidence="2">NML02-A-017</strain>
    </source>
</reference>
<proteinExistence type="predicted"/>
<organism evidence="1 2">
    <name type="scientific">Eikenella longinqua</name>
    <dbReference type="NCBI Taxonomy" id="1795827"/>
    <lineage>
        <taxon>Bacteria</taxon>
        <taxon>Pseudomonadati</taxon>
        <taxon>Pseudomonadota</taxon>
        <taxon>Betaproteobacteria</taxon>
        <taxon>Neisseriales</taxon>
        <taxon>Neisseriaceae</taxon>
        <taxon>Eikenella</taxon>
    </lineage>
</organism>
<dbReference type="Proteomes" id="UP000077885">
    <property type="component" value="Unassembled WGS sequence"/>
</dbReference>
<sequence>MLKQFEINNYVRKQLQDYLNEKKLTLEQAMAEEASNNEIAAIVHGGLPGMVRKIYSLGKMQAFFWEKRDLIQGFIAERLQAPAKPAKKK</sequence>
<dbReference type="STRING" id="1795827.A7P95_09090"/>
<comment type="caution">
    <text evidence="1">The sequence shown here is derived from an EMBL/GenBank/DDBJ whole genome shotgun (WGS) entry which is preliminary data.</text>
</comment>
<accession>A0A1A9RWR4</accession>
<dbReference type="OrthoDB" id="8612894at2"/>
<dbReference type="RefSeq" id="WP_067594271.1">
    <property type="nucleotide sequence ID" value="NZ_LXSL01000028.1"/>
</dbReference>
<name>A0A1A9RWR4_9NEIS</name>
<gene>
    <name evidence="1" type="ORF">A7P95_09090</name>
</gene>
<evidence type="ECO:0000313" key="1">
    <source>
        <dbReference type="EMBL" id="OAM26893.1"/>
    </source>
</evidence>
<dbReference type="EMBL" id="LXSL01000028">
    <property type="protein sequence ID" value="OAM26893.1"/>
    <property type="molecule type" value="Genomic_DNA"/>
</dbReference>
<evidence type="ECO:0000313" key="2">
    <source>
        <dbReference type="Proteomes" id="UP000077885"/>
    </source>
</evidence>
<dbReference type="AlphaFoldDB" id="A0A1A9RWR4"/>
<keyword evidence="2" id="KW-1185">Reference proteome</keyword>
<protein>
    <submittedName>
        <fullName evidence="1">Uncharacterized protein</fullName>
    </submittedName>
</protein>